<feature type="compositionally biased region" description="Low complexity" evidence="1">
    <location>
        <begin position="415"/>
        <end position="466"/>
    </location>
</feature>
<dbReference type="RefSeq" id="XP_062730475.1">
    <property type="nucleotide sequence ID" value="XM_062879378.1"/>
</dbReference>
<evidence type="ECO:0000256" key="2">
    <source>
        <dbReference type="SAM" id="Phobius"/>
    </source>
</evidence>
<keyword evidence="2" id="KW-0472">Membrane</keyword>
<dbReference type="SUPFAM" id="SSF48619">
    <property type="entry name" value="Phospholipase A2, PLA2"/>
    <property type="match status" value="1"/>
</dbReference>
<dbReference type="Gene3D" id="3.50.4.10">
    <property type="entry name" value="Hepatocyte Growth Factor"/>
    <property type="match status" value="1"/>
</dbReference>
<feature type="region of interest" description="Disordered" evidence="1">
    <location>
        <begin position="367"/>
        <end position="497"/>
    </location>
</feature>
<dbReference type="InterPro" id="IPR010711">
    <property type="entry name" value="PLA2G12"/>
</dbReference>
<dbReference type="PANTHER" id="PTHR12824">
    <property type="entry name" value="GROUP XII SECRETORY PHOSPHOLIPASE A2 FAMILY MEMBER"/>
    <property type="match status" value="1"/>
</dbReference>
<dbReference type="GeneID" id="87898860"/>
<dbReference type="Pfam" id="PF14295">
    <property type="entry name" value="PAN_4"/>
    <property type="match status" value="3"/>
</dbReference>
<evidence type="ECO:0000313" key="4">
    <source>
        <dbReference type="EMBL" id="KAK4641499.1"/>
    </source>
</evidence>
<reference evidence="4 5" key="1">
    <citation type="journal article" date="2023" name="bioRxiv">
        <title>High-quality genome assemblies of four members of thePodospora anserinaspecies complex.</title>
        <authorList>
            <person name="Ament-Velasquez S.L."/>
            <person name="Vogan A.A."/>
            <person name="Wallerman O."/>
            <person name="Hartmann F."/>
            <person name="Gautier V."/>
            <person name="Silar P."/>
            <person name="Giraud T."/>
            <person name="Johannesson H."/>
        </authorList>
    </citation>
    <scope>NUCLEOTIDE SEQUENCE [LARGE SCALE GENOMIC DNA]</scope>
    <source>
        <strain evidence="4 5">CBS 112042</strain>
    </source>
</reference>
<proteinExistence type="predicted"/>
<feature type="compositionally biased region" description="Low complexity" evidence="1">
    <location>
        <begin position="140"/>
        <end position="155"/>
    </location>
</feature>
<accession>A0ABR0FEI7</accession>
<sequence>MLYIGHVAPEWVDRRGGGLFVFFGDSAVMAPLAGISAILFGLASLVSAQAGVDVSCVDNVSNGTVYESPKGVEFLVLCGVDYGGGDMSAAQTGTFAGCMDLCAEMSGCVDVSFVGGSCYLKRALGPLNTAGHVWTGRRITGPSTTTGAPPAATGSLVPSPDPPSCVEGRSDATAYLAESGAVYEIMCGREYYGGDLQMVYTKTFQGCIEACEELVGCVDVSYVGEACYRKGVVTVLVEAGHVWTAKKILEAPVQPSVSESASVRTTTAPNAGPTVVPLTCAGGHASTPTHTTSEGRIYEILCGVDYGGGDIGASSQATFSGCLAACDTASGCLGVAYSNGQCYLKGTLNNPAAVAHVWGARLHDLSIEPSSSSTPVESTDIPVSTASGSPETSATSTQTENDPPSATSTQSPTMTSSLDESSTADTSTAGASTTGSFSQDAVSTSSQRDEASASSSITAPASPEPTDLVESSATATLPPSLTSMTTSSLTTTASASWPPYPEWTSDYTYYEATLPAYNYTSQVAPPATVLPTSSSCMLDPVQTPGALFHLLDPLGAHIINRDGRPGTPQAPETQEEALAILVTIDEWQPPLFRFGRQVGSFHVLELVEGADTYEVAFSLSSDIIFQSSPSTNPLLFTVDCRGRLLETSAGTPRYWHTTDDGIRTTLAIEGSEDAELHGIVAIRPDLRSPRPVETSGISLRRSLQSREFALLPRCPYGPDAIPVPKPGRRPESPNGCGAADAAVDLVPDFNWGECCNDHDDCFDNCDKSFWQCNTEFRTCMRNQCWKDATVRWHDVWKFPACADLAGFYFTAVSSPIGWMAFNSANSDRCECACDKPTHALCPVEAGGPSGGQETYLACQNVNLNDPEMCGGCDFKCPEHTKCTGTPNRCQCEQDQCGNLCLDLKSHPKNCGTCGNVCQSGYCYDGRCYEPEPTSSLPPVPTTSATPTPTGCSVGQAIRSEWLTLPEIYQPDMPEYTLTRLGPQPGLPGDFSVHVVSNTQNDFHLRTHAILCPNVQYEIKFSIRNEAIAPQGYVYPNGVPGVWIGNYNVPFLNTPKIPPLGEWIEYKQTFAYSVGFGGSQPVEGGLMSLHFDFYVLLTSAGAEYTMGGFSILATGRR</sequence>
<dbReference type="Pfam" id="PF06951">
    <property type="entry name" value="PLA2G12"/>
    <property type="match status" value="1"/>
</dbReference>
<feature type="compositionally biased region" description="Low complexity" evidence="1">
    <location>
        <begin position="474"/>
        <end position="496"/>
    </location>
</feature>
<dbReference type="Proteomes" id="UP001322138">
    <property type="component" value="Unassembled WGS sequence"/>
</dbReference>
<evidence type="ECO:0000259" key="3">
    <source>
        <dbReference type="Pfam" id="PF14295"/>
    </source>
</evidence>
<keyword evidence="2" id="KW-1133">Transmembrane helix</keyword>
<dbReference type="EMBL" id="JAFFGZ010000007">
    <property type="protein sequence ID" value="KAK4641499.1"/>
    <property type="molecule type" value="Genomic_DNA"/>
</dbReference>
<organism evidence="4 5">
    <name type="scientific">Podospora bellae-mahoneyi</name>
    <dbReference type="NCBI Taxonomy" id="2093777"/>
    <lineage>
        <taxon>Eukaryota</taxon>
        <taxon>Fungi</taxon>
        <taxon>Dikarya</taxon>
        <taxon>Ascomycota</taxon>
        <taxon>Pezizomycotina</taxon>
        <taxon>Sordariomycetes</taxon>
        <taxon>Sordariomycetidae</taxon>
        <taxon>Sordariales</taxon>
        <taxon>Podosporaceae</taxon>
        <taxon>Podospora</taxon>
    </lineage>
</organism>
<feature type="compositionally biased region" description="Polar residues" evidence="1">
    <location>
        <begin position="381"/>
        <end position="414"/>
    </location>
</feature>
<feature type="compositionally biased region" description="Low complexity" evidence="1">
    <location>
        <begin position="367"/>
        <end position="379"/>
    </location>
</feature>
<gene>
    <name evidence="4" type="ORF">QC761_501310</name>
</gene>
<evidence type="ECO:0000313" key="5">
    <source>
        <dbReference type="Proteomes" id="UP001322138"/>
    </source>
</evidence>
<feature type="transmembrane region" description="Helical" evidence="2">
    <location>
        <begin position="20"/>
        <end position="46"/>
    </location>
</feature>
<dbReference type="PANTHER" id="PTHR12824:SF8">
    <property type="entry name" value="GXIVSPLA2, ISOFORM A"/>
    <property type="match status" value="1"/>
</dbReference>
<evidence type="ECO:0000256" key="1">
    <source>
        <dbReference type="SAM" id="MobiDB-lite"/>
    </source>
</evidence>
<keyword evidence="5" id="KW-1185">Reference proteome</keyword>
<comment type="caution">
    <text evidence="4">The sequence shown here is derived from an EMBL/GenBank/DDBJ whole genome shotgun (WGS) entry which is preliminary data.</text>
</comment>
<feature type="region of interest" description="Disordered" evidence="1">
    <location>
        <begin position="140"/>
        <end position="163"/>
    </location>
</feature>
<dbReference type="InterPro" id="IPR036444">
    <property type="entry name" value="PLipase_A2_dom_sf"/>
</dbReference>
<dbReference type="InterPro" id="IPR003609">
    <property type="entry name" value="Pan_app"/>
</dbReference>
<keyword evidence="2" id="KW-0812">Transmembrane</keyword>
<feature type="domain" description="Apple" evidence="3">
    <location>
        <begin position="304"/>
        <end position="345"/>
    </location>
</feature>
<name>A0ABR0FEI7_9PEZI</name>
<feature type="domain" description="Apple" evidence="3">
    <location>
        <begin position="190"/>
        <end position="229"/>
    </location>
</feature>
<feature type="domain" description="Apple" evidence="3">
    <location>
        <begin position="80"/>
        <end position="121"/>
    </location>
</feature>
<protein>
    <recommendedName>
        <fullName evidence="3">Apple domain-containing protein</fullName>
    </recommendedName>
</protein>